<evidence type="ECO:0000313" key="6">
    <source>
        <dbReference type="EMBL" id="GGH77213.1"/>
    </source>
</evidence>
<dbReference type="InterPro" id="IPR027291">
    <property type="entry name" value="Glyco_hydro_38_N_sf"/>
</dbReference>
<dbReference type="SUPFAM" id="SSF74650">
    <property type="entry name" value="Galactose mutarotase-like"/>
    <property type="match status" value="1"/>
</dbReference>
<dbReference type="GO" id="GO:0030246">
    <property type="term" value="F:carbohydrate binding"/>
    <property type="evidence" value="ECO:0007669"/>
    <property type="project" value="InterPro"/>
</dbReference>
<evidence type="ECO:0000259" key="5">
    <source>
        <dbReference type="SMART" id="SM00872"/>
    </source>
</evidence>
<keyword evidence="3" id="KW-0378">Hydrolase</keyword>
<evidence type="ECO:0000256" key="1">
    <source>
        <dbReference type="ARBA" id="ARBA00009792"/>
    </source>
</evidence>
<dbReference type="Pfam" id="PF09261">
    <property type="entry name" value="Alpha-mann_mid"/>
    <property type="match status" value="1"/>
</dbReference>
<dbReference type="InterPro" id="IPR000602">
    <property type="entry name" value="Glyco_hydro_38_N"/>
</dbReference>
<dbReference type="InterPro" id="IPR037094">
    <property type="entry name" value="Glyco_hydro_38_cen_sf"/>
</dbReference>
<dbReference type="InterPro" id="IPR015341">
    <property type="entry name" value="Glyco_hydro_38_cen"/>
</dbReference>
<dbReference type="GO" id="GO:0009313">
    <property type="term" value="P:oligosaccharide catabolic process"/>
    <property type="evidence" value="ECO:0007669"/>
    <property type="project" value="TreeGrafter"/>
</dbReference>
<dbReference type="InterPro" id="IPR011013">
    <property type="entry name" value="Gal_mutarotase_sf_dom"/>
</dbReference>
<dbReference type="InterPro" id="IPR011330">
    <property type="entry name" value="Glyco_hydro/deAcase_b/a-brl"/>
</dbReference>
<evidence type="ECO:0000256" key="4">
    <source>
        <dbReference type="ARBA" id="ARBA00023295"/>
    </source>
</evidence>
<dbReference type="Pfam" id="PF01074">
    <property type="entry name" value="Glyco_hydro_38N"/>
    <property type="match status" value="1"/>
</dbReference>
<protein>
    <submittedName>
        <fullName evidence="6">Alpha-mannosidase</fullName>
    </submittedName>
</protein>
<dbReference type="Pfam" id="PF07748">
    <property type="entry name" value="Glyco_hydro_38C"/>
    <property type="match status" value="1"/>
</dbReference>
<dbReference type="InterPro" id="IPR041147">
    <property type="entry name" value="GH38_C"/>
</dbReference>
<gene>
    <name evidence="6" type="ORF">GCM10007096_08780</name>
</gene>
<dbReference type="SUPFAM" id="SSF88688">
    <property type="entry name" value="Families 57/38 glycoside transferase middle domain"/>
    <property type="match status" value="1"/>
</dbReference>
<dbReference type="SMART" id="SM00872">
    <property type="entry name" value="Alpha-mann_mid"/>
    <property type="match status" value="1"/>
</dbReference>
<comment type="caution">
    <text evidence="6">The sequence shown here is derived from an EMBL/GenBank/DDBJ whole genome shotgun (WGS) entry which is preliminary data.</text>
</comment>
<dbReference type="GO" id="GO:0046872">
    <property type="term" value="F:metal ion binding"/>
    <property type="evidence" value="ECO:0007669"/>
    <property type="project" value="UniProtKB-KW"/>
</dbReference>
<dbReference type="GO" id="GO:0006013">
    <property type="term" value="P:mannose metabolic process"/>
    <property type="evidence" value="ECO:0007669"/>
    <property type="project" value="InterPro"/>
</dbReference>
<proteinExistence type="inferred from homology"/>
<evidence type="ECO:0000256" key="2">
    <source>
        <dbReference type="ARBA" id="ARBA00022723"/>
    </source>
</evidence>
<dbReference type="FunFam" id="3.20.110.10:FF:000002">
    <property type="entry name" value="alpha-mannosidase 2C1 isoform X1"/>
    <property type="match status" value="1"/>
</dbReference>
<dbReference type="CDD" id="cd10789">
    <property type="entry name" value="GH38N_AMII_ER_cytosolic"/>
    <property type="match status" value="1"/>
</dbReference>
<reference evidence="6" key="1">
    <citation type="journal article" date="2014" name="Int. J. Syst. Evol. Microbiol.">
        <title>Complete genome sequence of Corynebacterium casei LMG S-19264T (=DSM 44701T), isolated from a smear-ripened cheese.</title>
        <authorList>
            <consortium name="US DOE Joint Genome Institute (JGI-PGF)"/>
            <person name="Walter F."/>
            <person name="Albersmeier A."/>
            <person name="Kalinowski J."/>
            <person name="Ruckert C."/>
        </authorList>
    </citation>
    <scope>NUCLEOTIDE SEQUENCE</scope>
    <source>
        <strain evidence="6">CGMCC 1.12777</strain>
    </source>
</reference>
<dbReference type="Gene3D" id="1.20.1270.50">
    <property type="entry name" value="Glycoside hydrolase family 38, central domain"/>
    <property type="match status" value="1"/>
</dbReference>
<dbReference type="Gene3D" id="3.20.110.10">
    <property type="entry name" value="Glycoside hydrolase 38, N terminal domain"/>
    <property type="match status" value="1"/>
</dbReference>
<evidence type="ECO:0000256" key="3">
    <source>
        <dbReference type="ARBA" id="ARBA00022801"/>
    </source>
</evidence>
<accession>A0A8J2ZU15</accession>
<dbReference type="EMBL" id="BMFV01000004">
    <property type="protein sequence ID" value="GGH77213.1"/>
    <property type="molecule type" value="Genomic_DNA"/>
</dbReference>
<organism evidence="6 7">
    <name type="scientific">Pullulanibacillus pueri</name>
    <dbReference type="NCBI Taxonomy" id="1437324"/>
    <lineage>
        <taxon>Bacteria</taxon>
        <taxon>Bacillati</taxon>
        <taxon>Bacillota</taxon>
        <taxon>Bacilli</taxon>
        <taxon>Bacillales</taxon>
        <taxon>Sporolactobacillaceae</taxon>
        <taxon>Pullulanibacillus</taxon>
    </lineage>
</organism>
<dbReference type="PANTHER" id="PTHR46017">
    <property type="entry name" value="ALPHA-MANNOSIDASE 2C1"/>
    <property type="match status" value="1"/>
</dbReference>
<dbReference type="InterPro" id="IPR028995">
    <property type="entry name" value="Glyco_hydro_57/38_cen_sf"/>
</dbReference>
<dbReference type="FunFam" id="1.20.1270.50:FF:000004">
    <property type="entry name" value="alpha-mannosidase 2C1 isoform X1"/>
    <property type="match status" value="1"/>
</dbReference>
<dbReference type="Proteomes" id="UP000656813">
    <property type="component" value="Unassembled WGS sequence"/>
</dbReference>
<dbReference type="Gene3D" id="2.70.98.30">
    <property type="entry name" value="Golgi alpha-mannosidase II, domain 4"/>
    <property type="match status" value="1"/>
</dbReference>
<dbReference type="PANTHER" id="PTHR46017:SF1">
    <property type="entry name" value="ALPHA-MANNOSIDASE 2C1"/>
    <property type="match status" value="1"/>
</dbReference>
<dbReference type="Pfam" id="PF17677">
    <property type="entry name" value="Glyco_hydro38C2"/>
    <property type="match status" value="1"/>
</dbReference>
<feature type="domain" description="Glycoside hydrolase family 38 central" evidence="5">
    <location>
        <begin position="505"/>
        <end position="583"/>
    </location>
</feature>
<comment type="similarity">
    <text evidence="1">Belongs to the glycosyl hydrolase 38 family.</text>
</comment>
<reference evidence="6" key="2">
    <citation type="submission" date="2020-09" db="EMBL/GenBank/DDBJ databases">
        <authorList>
            <person name="Sun Q."/>
            <person name="Zhou Y."/>
        </authorList>
    </citation>
    <scope>NUCLEOTIDE SEQUENCE</scope>
    <source>
        <strain evidence="6">CGMCC 1.12777</strain>
    </source>
</reference>
<evidence type="ECO:0000313" key="7">
    <source>
        <dbReference type="Proteomes" id="UP000656813"/>
    </source>
</evidence>
<keyword evidence="7" id="KW-1185">Reference proteome</keyword>
<keyword evidence="2" id="KW-0479">Metal-binding</keyword>
<dbReference type="InterPro" id="IPR054723">
    <property type="entry name" value="Ams1-like_N"/>
</dbReference>
<dbReference type="AlphaFoldDB" id="A0A8J2ZU15"/>
<dbReference type="SUPFAM" id="SSF88713">
    <property type="entry name" value="Glycoside hydrolase/deacetylase"/>
    <property type="match status" value="1"/>
</dbReference>
<dbReference type="GO" id="GO:0004559">
    <property type="term" value="F:alpha-mannosidase activity"/>
    <property type="evidence" value="ECO:0007669"/>
    <property type="project" value="InterPro"/>
</dbReference>
<keyword evidence="4" id="KW-0326">Glycosidase</keyword>
<dbReference type="Pfam" id="PF22907">
    <property type="entry name" value="Ams1-like_1st"/>
    <property type="match status" value="1"/>
</dbReference>
<sequence length="1005" mass="115790">MNRLVPYEKISLRTLNKMKEQIAERIYKKISPLQVQAWVTKEPVPYDDRESGSPLRLQPGDKWGELWDCAWFHFEGRIPEGSRSQNLVLLIDVNGELCIFDKNGIPVQGLTNVNSEFDYSLGKPGKRVVDLQNILTDGETIDFWADAGCNDLFGHFRSGTLKEADIAICNEEIKSLYYDVEVLLELAEELETQSVRKARVLQALYDASLLLVEWDDSAIAEARKLLKKELDKKNGDSELTISAVGHAHIDLAWLWPIRETIRKGARTFSTALRNMEKYPDYIFGASQPQLYQWIKQAYPELYKQIKARIEEGRWEVQGAMWVEPDSNISGGEALVRQVLYGKQFFKEEFDQEMKVLWVPDIFGYTASLPQILQKSGVEYVMTQKLSWSTYNDHPHHTFLWEGIDGSKVLTHLPPEDTYNSPAAPRSIVKIEKEYKDKNISDRALMLFGIGDGGGGPGEEHLERLRREKNLLGLSPVVQEHAIHFFEKLNQQRDKYKTWRGELYLEKHQGTLTTQARNKKYNRQIETALREFEFSSSLLSVYEEIDYPKTDIDTVWKEVLLYQFHDILPGSSITRVYEESIVRYEKLLEQVRTRIHQNYETLAKTIGRPGLYLFNSLPWERREWIKREGQWRNILIPAMGYTIVDEKTNVDRQEDQELVAKEQLLENGLLSVTFSNDGTLKSIYDKENKRECLIGSANVLKIYHDTGDAWDFPTNYHETKAMQPSLKKTQTLKEGPYVMVVNHYSYGSSTIKQTIRLTSGSRLIEFKTSVDWRENEKMLRTSFPVNVHSETVNCEIQYGYIKRPTHRNTQWDFAKDEIVAHHWIDMSEPNYGVALLNDSKYGHRVHNNILDLNLLRSPSYPDPVADQAGHEFTYCLYPHAGDLVQAEVYKKGYEINIPTQSIELKGTDDSLPGRISRSFIELNAQTVMIETIKQAEDGKGLIVRLYETAGTHATVELALDMELESVLETDLMEQIIGSVDHFGGRLALNFSPFEIKTLKIKTRTHG</sequence>
<name>A0A8J2ZU15_9BACL</name>
<dbReference type="InterPro" id="IPR011682">
    <property type="entry name" value="Glyco_hydro_38_C"/>
</dbReference>
<dbReference type="Gene3D" id="2.60.40.2220">
    <property type="match status" value="1"/>
</dbReference>